<accession>A0A4R0HFB8</accession>
<protein>
    <submittedName>
        <fullName evidence="4">PHB depolymerase family esterase</fullName>
    </submittedName>
</protein>
<dbReference type="OrthoDB" id="9767239at2"/>
<evidence type="ECO:0000313" key="4">
    <source>
        <dbReference type="EMBL" id="TCC08344.1"/>
    </source>
</evidence>
<sequence length="318" mass="33177">MTLRPVVSVIVLLAAVLTSPVSRAEAASLEEVTGFGSNPGNLRMFRYVPPGLGAGRPVVVALHGCTQSASAYDDEPGWVAMAQRAGFALVLPQQQSANNASACFNWFEAGDTARGSGEALSIKQMVDRTVGDLGSDAGRVFVTGLSAGGAMTAVMLATYPEVFAGGAVVAGLPYRCATSLVQAFSCQNPGVDLSPQQWGDKVRAAATATHRPKVSIWHGTSDYTVAYRNLNESMEQWTDVNSADQIADSTETVNGATHKSYADASGATVVETWSIPGMGHGQPIDPGTGPDQCGAAAPYILDVNLCAAVYITRFWGLT</sequence>
<dbReference type="GO" id="GO:0016787">
    <property type="term" value="F:hydrolase activity"/>
    <property type="evidence" value="ECO:0007669"/>
    <property type="project" value="UniProtKB-KW"/>
</dbReference>
<evidence type="ECO:0000256" key="3">
    <source>
        <dbReference type="SAM" id="SignalP"/>
    </source>
</evidence>
<organism evidence="4 5">
    <name type="scientific">Kribbella soli</name>
    <dbReference type="NCBI Taxonomy" id="1124743"/>
    <lineage>
        <taxon>Bacteria</taxon>
        <taxon>Bacillati</taxon>
        <taxon>Actinomycetota</taxon>
        <taxon>Actinomycetes</taxon>
        <taxon>Propionibacteriales</taxon>
        <taxon>Kribbellaceae</taxon>
        <taxon>Kribbella</taxon>
    </lineage>
</organism>
<reference evidence="4 5" key="1">
    <citation type="submission" date="2019-02" db="EMBL/GenBank/DDBJ databases">
        <title>Kribbella capetownensis sp. nov. and Kribbella speibonae sp. nov., isolated from soil.</title>
        <authorList>
            <person name="Curtis S.M."/>
            <person name="Norton I."/>
            <person name="Everest G.J."/>
            <person name="Meyers P.R."/>
        </authorList>
    </citation>
    <scope>NUCLEOTIDE SEQUENCE [LARGE SCALE GENOMIC DNA]</scope>
    <source>
        <strain evidence="4 5">KCTC 29219</strain>
    </source>
</reference>
<dbReference type="InterPro" id="IPR010126">
    <property type="entry name" value="Esterase_phb"/>
</dbReference>
<keyword evidence="2" id="KW-0378">Hydrolase</keyword>
<dbReference type="InterPro" id="IPR029058">
    <property type="entry name" value="AB_hydrolase_fold"/>
</dbReference>
<dbReference type="PANTHER" id="PTHR43037:SF1">
    <property type="entry name" value="BLL1128 PROTEIN"/>
    <property type="match status" value="1"/>
</dbReference>
<feature type="chain" id="PRO_5039062222" evidence="3">
    <location>
        <begin position="25"/>
        <end position="318"/>
    </location>
</feature>
<gene>
    <name evidence="4" type="ORF">E0H45_20875</name>
</gene>
<proteinExistence type="predicted"/>
<dbReference type="InterPro" id="IPR050955">
    <property type="entry name" value="Plant_Biomass_Hydrol_Est"/>
</dbReference>
<dbReference type="AlphaFoldDB" id="A0A4R0HFB8"/>
<evidence type="ECO:0000313" key="5">
    <source>
        <dbReference type="Proteomes" id="UP000292346"/>
    </source>
</evidence>
<dbReference type="Proteomes" id="UP000292346">
    <property type="component" value="Unassembled WGS sequence"/>
</dbReference>
<feature type="signal peptide" evidence="3">
    <location>
        <begin position="1"/>
        <end position="24"/>
    </location>
</feature>
<dbReference type="PANTHER" id="PTHR43037">
    <property type="entry name" value="UNNAMED PRODUCT-RELATED"/>
    <property type="match status" value="1"/>
</dbReference>
<evidence type="ECO:0000256" key="1">
    <source>
        <dbReference type="ARBA" id="ARBA00022729"/>
    </source>
</evidence>
<keyword evidence="5" id="KW-1185">Reference proteome</keyword>
<evidence type="ECO:0000256" key="2">
    <source>
        <dbReference type="ARBA" id="ARBA00022801"/>
    </source>
</evidence>
<dbReference type="NCBIfam" id="TIGR01840">
    <property type="entry name" value="esterase_phb"/>
    <property type="match status" value="1"/>
</dbReference>
<dbReference type="GO" id="GO:0005576">
    <property type="term" value="C:extracellular region"/>
    <property type="evidence" value="ECO:0007669"/>
    <property type="project" value="InterPro"/>
</dbReference>
<name>A0A4R0HFB8_9ACTN</name>
<dbReference type="EMBL" id="SJJZ01000002">
    <property type="protein sequence ID" value="TCC08344.1"/>
    <property type="molecule type" value="Genomic_DNA"/>
</dbReference>
<dbReference type="Pfam" id="PF10503">
    <property type="entry name" value="Esterase_PHB"/>
    <property type="match status" value="1"/>
</dbReference>
<comment type="caution">
    <text evidence="4">The sequence shown here is derived from an EMBL/GenBank/DDBJ whole genome shotgun (WGS) entry which is preliminary data.</text>
</comment>
<dbReference type="SUPFAM" id="SSF53474">
    <property type="entry name" value="alpha/beta-Hydrolases"/>
    <property type="match status" value="2"/>
</dbReference>
<dbReference type="Gene3D" id="3.40.50.1820">
    <property type="entry name" value="alpha/beta hydrolase"/>
    <property type="match status" value="1"/>
</dbReference>
<keyword evidence="1 3" id="KW-0732">Signal</keyword>